<dbReference type="PROSITE" id="PS51383">
    <property type="entry name" value="YJEF_C_3"/>
    <property type="match status" value="1"/>
</dbReference>
<sequence>MDYLMALADRLSSVIVVKGHATLICPPVQQASDGATTISTAPISAASALSGDAERTVYVNSTGNPGMAKGGSGDVLTGLVTGLRARGYSALEASLLGVWCHGEAGDTASKKYGQESMNASDILECIHVI</sequence>
<reference evidence="7" key="1">
    <citation type="submission" date="2020-10" db="EMBL/GenBank/DDBJ databases">
        <authorList>
            <person name="Gilroy R."/>
        </authorList>
    </citation>
    <scope>NUCLEOTIDE SEQUENCE</scope>
    <source>
        <strain evidence="7">B1-13419</strain>
    </source>
</reference>
<evidence type="ECO:0000313" key="7">
    <source>
        <dbReference type="EMBL" id="MBO8473782.1"/>
    </source>
</evidence>
<dbReference type="InterPro" id="IPR029056">
    <property type="entry name" value="Ribokinase-like"/>
</dbReference>
<feature type="domain" description="YjeF C-terminal" evidence="6">
    <location>
        <begin position="1"/>
        <end position="129"/>
    </location>
</feature>
<dbReference type="GO" id="GO:0005524">
    <property type="term" value="F:ATP binding"/>
    <property type="evidence" value="ECO:0007669"/>
    <property type="project" value="UniProtKB-KW"/>
</dbReference>
<keyword evidence="2" id="KW-0067">ATP-binding</keyword>
<dbReference type="Pfam" id="PF01256">
    <property type="entry name" value="Carb_kinase"/>
    <property type="match status" value="1"/>
</dbReference>
<name>A0A9D9IJ76_9BACT</name>
<evidence type="ECO:0000256" key="3">
    <source>
        <dbReference type="ARBA" id="ARBA00022857"/>
    </source>
</evidence>
<gene>
    <name evidence="7" type="ORF">IAB91_00630</name>
</gene>
<dbReference type="SUPFAM" id="SSF53613">
    <property type="entry name" value="Ribokinase-like"/>
    <property type="match status" value="1"/>
</dbReference>
<dbReference type="Proteomes" id="UP000823757">
    <property type="component" value="Unassembled WGS sequence"/>
</dbReference>
<dbReference type="InterPro" id="IPR000631">
    <property type="entry name" value="CARKD"/>
</dbReference>
<keyword evidence="1" id="KW-0547">Nucleotide-binding</keyword>
<reference evidence="7" key="2">
    <citation type="journal article" date="2021" name="PeerJ">
        <title>Extensive microbial diversity within the chicken gut microbiome revealed by metagenomics and culture.</title>
        <authorList>
            <person name="Gilroy R."/>
            <person name="Ravi A."/>
            <person name="Getino M."/>
            <person name="Pursley I."/>
            <person name="Horton D.L."/>
            <person name="Alikhan N.F."/>
            <person name="Baker D."/>
            <person name="Gharbi K."/>
            <person name="Hall N."/>
            <person name="Watson M."/>
            <person name="Adriaenssens E.M."/>
            <person name="Foster-Nyarko E."/>
            <person name="Jarju S."/>
            <person name="Secka A."/>
            <person name="Antonio M."/>
            <person name="Oren A."/>
            <person name="Chaudhuri R.R."/>
            <person name="La Ragione R."/>
            <person name="Hildebrand F."/>
            <person name="Pallen M.J."/>
        </authorList>
    </citation>
    <scope>NUCLEOTIDE SEQUENCE</scope>
    <source>
        <strain evidence="7">B1-13419</strain>
    </source>
</reference>
<evidence type="ECO:0000256" key="4">
    <source>
        <dbReference type="ARBA" id="ARBA00023027"/>
    </source>
</evidence>
<dbReference type="PROSITE" id="PS01050">
    <property type="entry name" value="YJEF_C_2"/>
    <property type="match status" value="1"/>
</dbReference>
<keyword evidence="4" id="KW-0520">NAD</keyword>
<comment type="caution">
    <text evidence="7">The sequence shown here is derived from an EMBL/GenBank/DDBJ whole genome shotgun (WGS) entry which is preliminary data.</text>
</comment>
<dbReference type="EMBL" id="JADIMD010000009">
    <property type="protein sequence ID" value="MBO8473782.1"/>
    <property type="molecule type" value="Genomic_DNA"/>
</dbReference>
<dbReference type="InterPro" id="IPR017953">
    <property type="entry name" value="Carbohydrate_kinase_pred_CS"/>
</dbReference>
<dbReference type="PANTHER" id="PTHR12592">
    <property type="entry name" value="ATP-DEPENDENT (S)-NAD(P)H-HYDRATE DEHYDRATASE FAMILY MEMBER"/>
    <property type="match status" value="1"/>
</dbReference>
<evidence type="ECO:0000256" key="2">
    <source>
        <dbReference type="ARBA" id="ARBA00022840"/>
    </source>
</evidence>
<dbReference type="PANTHER" id="PTHR12592:SF0">
    <property type="entry name" value="ATP-DEPENDENT (S)-NAD(P)H-HYDRATE DEHYDRATASE"/>
    <property type="match status" value="1"/>
</dbReference>
<evidence type="ECO:0000259" key="6">
    <source>
        <dbReference type="PROSITE" id="PS51383"/>
    </source>
</evidence>
<dbReference type="GO" id="GO:0110051">
    <property type="term" value="P:metabolite repair"/>
    <property type="evidence" value="ECO:0007669"/>
    <property type="project" value="TreeGrafter"/>
</dbReference>
<dbReference type="GO" id="GO:0052856">
    <property type="term" value="F:NAD(P)HX epimerase activity"/>
    <property type="evidence" value="ECO:0007669"/>
    <property type="project" value="TreeGrafter"/>
</dbReference>
<organism evidence="7 8">
    <name type="scientific">Candidatus Cryptobacteroides faecigallinarum</name>
    <dbReference type="NCBI Taxonomy" id="2840763"/>
    <lineage>
        <taxon>Bacteria</taxon>
        <taxon>Pseudomonadati</taxon>
        <taxon>Bacteroidota</taxon>
        <taxon>Bacteroidia</taxon>
        <taxon>Bacteroidales</taxon>
        <taxon>Candidatus Cryptobacteroides</taxon>
    </lineage>
</organism>
<proteinExistence type="predicted"/>
<keyword evidence="3" id="KW-0521">NADP</keyword>
<dbReference type="Gene3D" id="3.40.1190.20">
    <property type="match status" value="1"/>
</dbReference>
<evidence type="ECO:0000313" key="8">
    <source>
        <dbReference type="Proteomes" id="UP000823757"/>
    </source>
</evidence>
<dbReference type="GO" id="GO:0052855">
    <property type="term" value="F:ADP-dependent NAD(P)H-hydrate dehydratase activity"/>
    <property type="evidence" value="ECO:0007669"/>
    <property type="project" value="TreeGrafter"/>
</dbReference>
<dbReference type="AlphaFoldDB" id="A0A9D9IJ76"/>
<accession>A0A9D9IJ76</accession>
<protein>
    <recommendedName>
        <fullName evidence="6">YjeF C-terminal domain-containing protein</fullName>
    </recommendedName>
</protein>
<keyword evidence="5" id="KW-0456">Lyase</keyword>
<evidence type="ECO:0000256" key="5">
    <source>
        <dbReference type="ARBA" id="ARBA00023239"/>
    </source>
</evidence>
<evidence type="ECO:0000256" key="1">
    <source>
        <dbReference type="ARBA" id="ARBA00022741"/>
    </source>
</evidence>